<keyword evidence="4" id="KW-0808">Transferase</keyword>
<comment type="catalytic activity">
    <reaction evidence="1">
        <text>ATP + protein L-histidine = ADP + protein N-phospho-L-histidine.</text>
        <dbReference type="EC" id="2.7.13.3"/>
    </reaction>
</comment>
<organism evidence="9 11">
    <name type="scientific">Mucilaginibacter rubeus</name>
    <dbReference type="NCBI Taxonomy" id="2027860"/>
    <lineage>
        <taxon>Bacteria</taxon>
        <taxon>Pseudomonadati</taxon>
        <taxon>Bacteroidota</taxon>
        <taxon>Sphingobacteriia</taxon>
        <taxon>Sphingobacteriales</taxon>
        <taxon>Sphingobacteriaceae</taxon>
        <taxon>Mucilaginibacter</taxon>
    </lineage>
</organism>
<gene>
    <name evidence="9" type="ORF">DIU31_008535</name>
    <name evidence="10" type="ORF">J3L21_19115</name>
</gene>
<dbReference type="InterPro" id="IPR050736">
    <property type="entry name" value="Sensor_HK_Regulatory"/>
</dbReference>
<proteinExistence type="predicted"/>
<dbReference type="InterPro" id="IPR003661">
    <property type="entry name" value="HisK_dim/P_dom"/>
</dbReference>
<dbReference type="AlphaFoldDB" id="A0AAE6MHG1"/>
<keyword evidence="6" id="KW-0902">Two-component regulatory system</keyword>
<dbReference type="SUPFAM" id="SSF47384">
    <property type="entry name" value="Homodimeric domain of signal transducing histidine kinase"/>
    <property type="match status" value="1"/>
</dbReference>
<dbReference type="Gene3D" id="3.30.565.10">
    <property type="entry name" value="Histidine kinase-like ATPase, C-terminal domain"/>
    <property type="match status" value="1"/>
</dbReference>
<dbReference type="Pfam" id="PF00512">
    <property type="entry name" value="HisKA"/>
    <property type="match status" value="1"/>
</dbReference>
<evidence type="ECO:0000313" key="11">
    <source>
        <dbReference type="Proteomes" id="UP000250557"/>
    </source>
</evidence>
<dbReference type="Gene3D" id="1.10.287.130">
    <property type="match status" value="1"/>
</dbReference>
<evidence type="ECO:0000256" key="5">
    <source>
        <dbReference type="ARBA" id="ARBA00022777"/>
    </source>
</evidence>
<sequence>MKIPEGSESRNILTRGGLRITRQLAPTALKSFRFDFYIGCAASIILVILTGAVSYNTLIQQERNEKRIERTYQVLRKTDSLNMLFNQAMVYQTYSKPLAPKDSFGLNTQQYERLNTKVNSLKALLIDDNQLTKVTNLKHQIDTLRRTTFSESGSLRLQIEKINETIRRFKHLEEMFLSSQEAGYKLSSKQTRVVIVAGSVLIMVIVSFLVYLILKELNARIRAYREEFELNQLKSTFVTLASHEFRTPLSSILLSATLIAKYLEKDEKTSIVKHVAKIKQVVHNLEDILEDFLSVERLEEGLTEAEFSSFDLVPLCEEIMAAMKQMARPGQELTYKPVQENTVVCLDRMLISKSINSLLSNAIKYAGDETNIELVTNLTAENLLISVRDNGIGIAKQDQMQLFSKFYRINNTGHISGTGLGLNIVKRYVQLMNGTLQFWSTPYKETCFTMIFPVVK</sequence>
<evidence type="ECO:0000256" key="6">
    <source>
        <dbReference type="ARBA" id="ARBA00023012"/>
    </source>
</evidence>
<keyword evidence="12" id="KW-1185">Reference proteome</keyword>
<dbReference type="Pfam" id="PF02518">
    <property type="entry name" value="HATPase_c"/>
    <property type="match status" value="1"/>
</dbReference>
<keyword evidence="7" id="KW-0812">Transmembrane</keyword>
<dbReference type="InterPro" id="IPR036890">
    <property type="entry name" value="HATPase_C_sf"/>
</dbReference>
<accession>A0AAE6MHG1</accession>
<dbReference type="EMBL" id="CP071880">
    <property type="protein sequence ID" value="QTE47673.1"/>
    <property type="molecule type" value="Genomic_DNA"/>
</dbReference>
<dbReference type="Proteomes" id="UP000250557">
    <property type="component" value="Chromosome"/>
</dbReference>
<name>A0AAE6MHG1_9SPHI</name>
<dbReference type="PANTHER" id="PTHR43711">
    <property type="entry name" value="TWO-COMPONENT HISTIDINE KINASE"/>
    <property type="match status" value="1"/>
</dbReference>
<protein>
    <recommendedName>
        <fullName evidence="2">histidine kinase</fullName>
        <ecNumber evidence="2">2.7.13.3</ecNumber>
    </recommendedName>
</protein>
<dbReference type="PANTHER" id="PTHR43711:SF26">
    <property type="entry name" value="SENSOR HISTIDINE KINASE RCSC"/>
    <property type="match status" value="1"/>
</dbReference>
<dbReference type="InterPro" id="IPR004358">
    <property type="entry name" value="Sig_transdc_His_kin-like_C"/>
</dbReference>
<evidence type="ECO:0000256" key="1">
    <source>
        <dbReference type="ARBA" id="ARBA00000085"/>
    </source>
</evidence>
<dbReference type="InterPro" id="IPR005467">
    <property type="entry name" value="His_kinase_dom"/>
</dbReference>
<dbReference type="CDD" id="cd00082">
    <property type="entry name" value="HisKA"/>
    <property type="match status" value="1"/>
</dbReference>
<dbReference type="PRINTS" id="PR00344">
    <property type="entry name" value="BCTRLSENSOR"/>
</dbReference>
<evidence type="ECO:0000313" key="9">
    <source>
        <dbReference type="EMBL" id="QEM03560.1"/>
    </source>
</evidence>
<evidence type="ECO:0000313" key="10">
    <source>
        <dbReference type="EMBL" id="QTE47673.1"/>
    </source>
</evidence>
<evidence type="ECO:0000256" key="2">
    <source>
        <dbReference type="ARBA" id="ARBA00012438"/>
    </source>
</evidence>
<feature type="transmembrane region" description="Helical" evidence="7">
    <location>
        <begin position="193"/>
        <end position="214"/>
    </location>
</feature>
<dbReference type="CDD" id="cd00075">
    <property type="entry name" value="HATPase"/>
    <property type="match status" value="1"/>
</dbReference>
<evidence type="ECO:0000256" key="7">
    <source>
        <dbReference type="SAM" id="Phobius"/>
    </source>
</evidence>
<keyword evidence="5 9" id="KW-0418">Kinase</keyword>
<dbReference type="InterPro" id="IPR036097">
    <property type="entry name" value="HisK_dim/P_sf"/>
</dbReference>
<dbReference type="InterPro" id="IPR003594">
    <property type="entry name" value="HATPase_dom"/>
</dbReference>
<reference evidence="9 11" key="1">
    <citation type="submission" date="2019-08" db="EMBL/GenBank/DDBJ databases">
        <title>Comparative genome analysis confer to the adaptation heavy metal polluted environment.</title>
        <authorList>
            <person name="Li Y."/>
        </authorList>
    </citation>
    <scope>NUCLEOTIDE SEQUENCE [LARGE SCALE GENOMIC DNA]</scope>
    <source>
        <strain evidence="9 11">P2</strain>
    </source>
</reference>
<dbReference type="EMBL" id="CP043451">
    <property type="protein sequence ID" value="QEM03560.1"/>
    <property type="molecule type" value="Genomic_DNA"/>
</dbReference>
<reference evidence="10 12" key="2">
    <citation type="submission" date="2021-03" db="EMBL/GenBank/DDBJ databases">
        <title>Mucilaginibacter strains isolated from gold and copper mining confer multi heavy-metal resistance.</title>
        <authorList>
            <person name="Li Y."/>
        </authorList>
    </citation>
    <scope>NUCLEOTIDE SEQUENCE [LARGE SCALE GENOMIC DNA]</scope>
    <source>
        <strain evidence="10 12">P2-4</strain>
    </source>
</reference>
<dbReference type="SMART" id="SM00388">
    <property type="entry name" value="HisKA"/>
    <property type="match status" value="1"/>
</dbReference>
<feature type="domain" description="Histidine kinase" evidence="8">
    <location>
        <begin position="240"/>
        <end position="456"/>
    </location>
</feature>
<evidence type="ECO:0000256" key="4">
    <source>
        <dbReference type="ARBA" id="ARBA00022679"/>
    </source>
</evidence>
<dbReference type="SMART" id="SM00387">
    <property type="entry name" value="HATPase_c"/>
    <property type="match status" value="1"/>
</dbReference>
<dbReference type="RefSeq" id="WP_112653702.1">
    <property type="nucleotide sequence ID" value="NZ_CP043451.1"/>
</dbReference>
<dbReference type="GO" id="GO:0000155">
    <property type="term" value="F:phosphorelay sensor kinase activity"/>
    <property type="evidence" value="ECO:0007669"/>
    <property type="project" value="InterPro"/>
</dbReference>
<dbReference type="SUPFAM" id="SSF55874">
    <property type="entry name" value="ATPase domain of HSP90 chaperone/DNA topoisomerase II/histidine kinase"/>
    <property type="match status" value="1"/>
</dbReference>
<keyword evidence="3" id="KW-0597">Phosphoprotein</keyword>
<dbReference type="Proteomes" id="UP000663940">
    <property type="component" value="Chromosome"/>
</dbReference>
<dbReference type="EC" id="2.7.13.3" evidence="2"/>
<evidence type="ECO:0000256" key="3">
    <source>
        <dbReference type="ARBA" id="ARBA00022553"/>
    </source>
</evidence>
<evidence type="ECO:0000259" key="8">
    <source>
        <dbReference type="PROSITE" id="PS50109"/>
    </source>
</evidence>
<keyword evidence="7" id="KW-0472">Membrane</keyword>
<dbReference type="PROSITE" id="PS50109">
    <property type="entry name" value="HIS_KIN"/>
    <property type="match status" value="1"/>
</dbReference>
<feature type="transmembrane region" description="Helical" evidence="7">
    <location>
        <begin position="36"/>
        <end position="58"/>
    </location>
</feature>
<keyword evidence="7" id="KW-1133">Transmembrane helix</keyword>
<evidence type="ECO:0000313" key="12">
    <source>
        <dbReference type="Proteomes" id="UP000663940"/>
    </source>
</evidence>